<gene>
    <name evidence="13" type="primary">ligA</name>
    <name evidence="15" type="ORF">A2609_01045</name>
</gene>
<dbReference type="SUPFAM" id="SSF52113">
    <property type="entry name" value="BRCT domain"/>
    <property type="match status" value="1"/>
</dbReference>
<evidence type="ECO:0000256" key="13">
    <source>
        <dbReference type="HAMAP-Rule" id="MF_01588"/>
    </source>
</evidence>
<dbReference type="InterPro" id="IPR004150">
    <property type="entry name" value="NAD_DNA_ligase_OB"/>
</dbReference>
<feature type="domain" description="BRCT" evidence="14">
    <location>
        <begin position="601"/>
        <end position="678"/>
    </location>
</feature>
<evidence type="ECO:0000256" key="8">
    <source>
        <dbReference type="ARBA" id="ARBA00022842"/>
    </source>
</evidence>
<feature type="binding site" evidence="13">
    <location>
        <position position="127"/>
    </location>
    <ligand>
        <name>NAD(+)</name>
        <dbReference type="ChEBI" id="CHEBI:57540"/>
    </ligand>
</feature>
<reference evidence="15 16" key="1">
    <citation type="journal article" date="2016" name="Nat. Commun.">
        <title>Thousands of microbial genomes shed light on interconnected biogeochemical processes in an aquifer system.</title>
        <authorList>
            <person name="Anantharaman K."/>
            <person name="Brown C.T."/>
            <person name="Hug L.A."/>
            <person name="Sharon I."/>
            <person name="Castelle C.J."/>
            <person name="Probst A.J."/>
            <person name="Thomas B.C."/>
            <person name="Singh A."/>
            <person name="Wilkins M.J."/>
            <person name="Karaoz U."/>
            <person name="Brodie E.L."/>
            <person name="Williams K.H."/>
            <person name="Hubbard S.S."/>
            <person name="Banfield J.F."/>
        </authorList>
    </citation>
    <scope>NUCLEOTIDE SEQUENCE [LARGE SCALE GENOMIC DNA]</scope>
</reference>
<dbReference type="STRING" id="1798533.A2609_01045"/>
<evidence type="ECO:0000313" key="16">
    <source>
        <dbReference type="Proteomes" id="UP000176867"/>
    </source>
</evidence>
<dbReference type="PROSITE" id="PS50172">
    <property type="entry name" value="BRCT"/>
    <property type="match status" value="1"/>
</dbReference>
<dbReference type="InterPro" id="IPR041663">
    <property type="entry name" value="DisA/LigA_HHH"/>
</dbReference>
<dbReference type="AlphaFoldDB" id="A0A1F6G6S4"/>
<keyword evidence="13" id="KW-0464">Manganese</keyword>
<evidence type="ECO:0000259" key="14">
    <source>
        <dbReference type="PROSITE" id="PS50172"/>
    </source>
</evidence>
<feature type="binding site" evidence="13">
    <location>
        <position position="184"/>
    </location>
    <ligand>
        <name>NAD(+)</name>
        <dbReference type="ChEBI" id="CHEBI:57540"/>
    </ligand>
</feature>
<dbReference type="GO" id="GO:0005829">
    <property type="term" value="C:cytosol"/>
    <property type="evidence" value="ECO:0007669"/>
    <property type="project" value="TreeGrafter"/>
</dbReference>
<dbReference type="SUPFAM" id="SSF47781">
    <property type="entry name" value="RuvA domain 2-like"/>
    <property type="match status" value="1"/>
</dbReference>
<comment type="similarity">
    <text evidence="12 13">Belongs to the NAD-dependent DNA ligase family. LigA subfamily.</text>
</comment>
<feature type="binding site" evidence="13">
    <location>
        <position position="150"/>
    </location>
    <ligand>
        <name>NAD(+)</name>
        <dbReference type="ChEBI" id="CHEBI:57540"/>
    </ligand>
</feature>
<name>A0A1F6G6S4_9BACT</name>
<dbReference type="Pfam" id="PF22745">
    <property type="entry name" value="Nlig-Ia"/>
    <property type="match status" value="1"/>
</dbReference>
<evidence type="ECO:0000256" key="10">
    <source>
        <dbReference type="ARBA" id="ARBA00023204"/>
    </source>
</evidence>
<comment type="cofactor">
    <cofactor evidence="13">
        <name>Mg(2+)</name>
        <dbReference type="ChEBI" id="CHEBI:18420"/>
    </cofactor>
    <cofactor evidence="13">
        <name>Mn(2+)</name>
        <dbReference type="ChEBI" id="CHEBI:29035"/>
    </cofactor>
</comment>
<dbReference type="Proteomes" id="UP000176867">
    <property type="component" value="Unassembled WGS sequence"/>
</dbReference>
<sequence length="678" mass="75326">MAPKKAKMRTEKLRDLLAHHAQQYYTLDAPEISDSAYDTLQRELIELEEQYPELLHTDSITQRVVGEAMPFLKKVQHTIPQWSFNDAFSEEEVRAFDERVRKGLTMSPHQGQNYGHRKSIHPTYDLELKIDGLKIVFTYEKGKLVRAATRGDGVVGEDVTHNVRTIASVPEKLLHPIDLIAEGEVYLTRSGFEELNALRRKQGELEFANPRNAAAGSIRQLDPKIAAARPLGAFFYDVAETSEQFPATQSEELAYLENLGLPVNPERRHIESLGDVFAYWQKWKGSAREKVDYQIDGIVLKVESRDMQQLLGYTGKAPRFAIAYKFPPEQVQTILEDISLQVGRTGRLTPVAHLRPVLVAGSTVARATLHNEDFIQEKDIRIGDTVILQKAGDVIPEVVSVIKELRPKSAKPWQFPTHSPLCGGDGAIERVKGEAAHRCVVAGSFEQQSRKLIHFAGKSALDIAGCGRETIKTLMEADLISDFEDIFELMKDELLTLEGFEELKAQNLLDGIASARKVSFDHLLIGLGIFHVGDETAFLLAAHFKTLTALRKASEKSLSEISGIGPIIGHSVHTWFAQKENQALLVRLEKHLRITKVASVAKNASLQGQTIVITGTLPTLSREEAEARVRKAGGKASASVSAKTSFVVAGENPGTKYEKARQLDVPVITEAEFLKRLS</sequence>
<dbReference type="PANTHER" id="PTHR23389">
    <property type="entry name" value="CHROMOSOME TRANSMISSION FIDELITY FACTOR 18"/>
    <property type="match status" value="1"/>
</dbReference>
<dbReference type="SUPFAM" id="SSF56091">
    <property type="entry name" value="DNA ligase/mRNA capping enzyme, catalytic domain"/>
    <property type="match status" value="1"/>
</dbReference>
<dbReference type="InterPro" id="IPR033136">
    <property type="entry name" value="DNA_ligase_CS"/>
</dbReference>
<evidence type="ECO:0000313" key="15">
    <source>
        <dbReference type="EMBL" id="OGG93819.1"/>
    </source>
</evidence>
<dbReference type="InterPro" id="IPR001679">
    <property type="entry name" value="DNA_ligase"/>
</dbReference>
<dbReference type="InterPro" id="IPR013840">
    <property type="entry name" value="DNAligase_N"/>
</dbReference>
<dbReference type="Gene3D" id="3.40.50.10190">
    <property type="entry name" value="BRCT domain"/>
    <property type="match status" value="1"/>
</dbReference>
<keyword evidence="6 13" id="KW-0227">DNA damage</keyword>
<dbReference type="GO" id="GO:0006260">
    <property type="term" value="P:DNA replication"/>
    <property type="evidence" value="ECO:0007669"/>
    <property type="project" value="UniProtKB-KW"/>
</dbReference>
<dbReference type="InterPro" id="IPR001357">
    <property type="entry name" value="BRCT_dom"/>
</dbReference>
<dbReference type="PROSITE" id="PS01056">
    <property type="entry name" value="DNA_LIGASE_N2"/>
    <property type="match status" value="1"/>
</dbReference>
<evidence type="ECO:0000256" key="5">
    <source>
        <dbReference type="ARBA" id="ARBA00022723"/>
    </source>
</evidence>
<keyword evidence="4 13" id="KW-0235">DNA replication</keyword>
<dbReference type="InterPro" id="IPR012340">
    <property type="entry name" value="NA-bd_OB-fold"/>
</dbReference>
<dbReference type="GO" id="GO:0046872">
    <property type="term" value="F:metal ion binding"/>
    <property type="evidence" value="ECO:0007669"/>
    <property type="project" value="UniProtKB-KW"/>
</dbReference>
<dbReference type="CDD" id="cd17748">
    <property type="entry name" value="BRCT_DNA_ligase_like"/>
    <property type="match status" value="1"/>
</dbReference>
<keyword evidence="10 13" id="KW-0234">DNA repair</keyword>
<dbReference type="Pfam" id="PF01653">
    <property type="entry name" value="DNA_ligase_aden"/>
    <property type="match status" value="1"/>
</dbReference>
<dbReference type="HAMAP" id="MF_01588">
    <property type="entry name" value="DNA_ligase_A"/>
    <property type="match status" value="1"/>
</dbReference>
<keyword evidence="3 13" id="KW-0436">Ligase</keyword>
<keyword evidence="7 13" id="KW-0862">Zinc</keyword>
<dbReference type="Pfam" id="PF00533">
    <property type="entry name" value="BRCT"/>
    <property type="match status" value="1"/>
</dbReference>
<dbReference type="Gene3D" id="1.10.150.20">
    <property type="entry name" value="5' to 3' exonuclease, C-terminal subdomain"/>
    <property type="match status" value="2"/>
</dbReference>
<dbReference type="SMART" id="SM00532">
    <property type="entry name" value="LIGANc"/>
    <property type="match status" value="1"/>
</dbReference>
<comment type="function">
    <text evidence="13">DNA ligase that catalyzes the formation of phosphodiester linkages between 5'-phosphoryl and 3'-hydroxyl groups in double-stranded DNA using NAD as a coenzyme and as the energy source for the reaction. It is essential for DNA replication and repair of damaged DNA.</text>
</comment>
<dbReference type="PANTHER" id="PTHR23389:SF9">
    <property type="entry name" value="DNA LIGASE"/>
    <property type="match status" value="1"/>
</dbReference>
<feature type="binding site" evidence="13">
    <location>
        <begin position="34"/>
        <end position="38"/>
    </location>
    <ligand>
        <name>NAD(+)</name>
        <dbReference type="ChEBI" id="CHEBI:57540"/>
    </ligand>
</feature>
<dbReference type="EMBL" id="MFMU01000004">
    <property type="protein sequence ID" value="OGG93819.1"/>
    <property type="molecule type" value="Genomic_DNA"/>
</dbReference>
<evidence type="ECO:0000256" key="1">
    <source>
        <dbReference type="ARBA" id="ARBA00012722"/>
    </source>
</evidence>
<dbReference type="Gene3D" id="1.10.287.610">
    <property type="entry name" value="Helix hairpin bin"/>
    <property type="match status" value="1"/>
</dbReference>
<dbReference type="Pfam" id="PF12826">
    <property type="entry name" value="HHH_2"/>
    <property type="match status" value="1"/>
</dbReference>
<dbReference type="InterPro" id="IPR010994">
    <property type="entry name" value="RuvA_2-like"/>
</dbReference>
<dbReference type="GO" id="GO:0003911">
    <property type="term" value="F:DNA ligase (NAD+) activity"/>
    <property type="evidence" value="ECO:0007669"/>
    <property type="project" value="UniProtKB-UniRule"/>
</dbReference>
<feature type="binding site" evidence="13">
    <location>
        <position position="422"/>
    </location>
    <ligand>
        <name>Zn(2+)</name>
        <dbReference type="ChEBI" id="CHEBI:29105"/>
    </ligand>
</feature>
<dbReference type="EC" id="6.5.1.2" evidence="1 13"/>
<organism evidence="15 16">
    <name type="scientific">Candidatus Kaiserbacteria bacterium RIFOXYD1_FULL_47_14</name>
    <dbReference type="NCBI Taxonomy" id="1798533"/>
    <lineage>
        <taxon>Bacteria</taxon>
        <taxon>Candidatus Kaiseribacteriota</taxon>
    </lineage>
</organism>
<keyword evidence="5 13" id="KW-0479">Metal-binding</keyword>
<feature type="binding site" evidence="13">
    <location>
        <begin position="83"/>
        <end position="84"/>
    </location>
    <ligand>
        <name>NAD(+)</name>
        <dbReference type="ChEBI" id="CHEBI:57540"/>
    </ligand>
</feature>
<comment type="caution">
    <text evidence="13">Lacks conserved residue(s) required for the propagation of feature annotation.</text>
</comment>
<dbReference type="CDD" id="cd00114">
    <property type="entry name" value="LIGANc"/>
    <property type="match status" value="1"/>
</dbReference>
<dbReference type="NCBIfam" id="NF005932">
    <property type="entry name" value="PRK07956.1"/>
    <property type="match status" value="1"/>
</dbReference>
<dbReference type="PIRSF" id="PIRSF001604">
    <property type="entry name" value="LigA"/>
    <property type="match status" value="1"/>
</dbReference>
<dbReference type="InterPro" id="IPR013839">
    <property type="entry name" value="DNAligase_adenylation"/>
</dbReference>
<dbReference type="Gene3D" id="3.30.470.30">
    <property type="entry name" value="DNA ligase/mRNA capping enzyme"/>
    <property type="match status" value="1"/>
</dbReference>
<dbReference type="SMART" id="SM00292">
    <property type="entry name" value="BRCT"/>
    <property type="match status" value="1"/>
</dbReference>
<dbReference type="FunFam" id="2.40.50.140:FF:000012">
    <property type="entry name" value="DNA ligase"/>
    <property type="match status" value="1"/>
</dbReference>
<keyword evidence="9 13" id="KW-0520">NAD</keyword>
<keyword evidence="8 13" id="KW-0460">Magnesium</keyword>
<dbReference type="Gene3D" id="6.20.10.30">
    <property type="match status" value="1"/>
</dbReference>
<evidence type="ECO:0000256" key="9">
    <source>
        <dbReference type="ARBA" id="ARBA00023027"/>
    </source>
</evidence>
<feature type="binding site" evidence="13">
    <location>
        <position position="301"/>
    </location>
    <ligand>
        <name>NAD(+)</name>
        <dbReference type="ChEBI" id="CHEBI:57540"/>
    </ligand>
</feature>
<protein>
    <recommendedName>
        <fullName evidence="2 13">DNA ligase</fullName>
        <ecNumber evidence="1 13">6.5.1.2</ecNumber>
    </recommendedName>
    <alternativeName>
        <fullName evidence="13">Polydeoxyribonucleotide synthase [NAD(+)]</fullName>
    </alternativeName>
</protein>
<dbReference type="Pfam" id="PF03120">
    <property type="entry name" value="OB_DNA_ligase"/>
    <property type="match status" value="1"/>
</dbReference>
<dbReference type="SUPFAM" id="SSF50249">
    <property type="entry name" value="Nucleic acid-binding proteins"/>
    <property type="match status" value="1"/>
</dbReference>
<comment type="caution">
    <text evidence="15">The sequence shown here is derived from an EMBL/GenBank/DDBJ whole genome shotgun (WGS) entry which is preliminary data.</text>
</comment>
<feature type="binding site" evidence="13">
    <location>
        <position position="325"/>
    </location>
    <ligand>
        <name>NAD(+)</name>
        <dbReference type="ChEBI" id="CHEBI:57540"/>
    </ligand>
</feature>
<evidence type="ECO:0000256" key="6">
    <source>
        <dbReference type="ARBA" id="ARBA00022763"/>
    </source>
</evidence>
<evidence type="ECO:0000256" key="12">
    <source>
        <dbReference type="ARBA" id="ARBA00060881"/>
    </source>
</evidence>
<dbReference type="NCBIfam" id="TIGR00575">
    <property type="entry name" value="dnlj"/>
    <property type="match status" value="1"/>
</dbReference>
<dbReference type="GO" id="GO:0006281">
    <property type="term" value="P:DNA repair"/>
    <property type="evidence" value="ECO:0007669"/>
    <property type="project" value="UniProtKB-KW"/>
</dbReference>
<evidence type="ECO:0000256" key="3">
    <source>
        <dbReference type="ARBA" id="ARBA00022598"/>
    </source>
</evidence>
<dbReference type="Gene3D" id="2.40.50.140">
    <property type="entry name" value="Nucleic acid-binding proteins"/>
    <property type="match status" value="1"/>
</dbReference>
<evidence type="ECO:0000256" key="11">
    <source>
        <dbReference type="ARBA" id="ARBA00034005"/>
    </source>
</evidence>
<dbReference type="InterPro" id="IPR036420">
    <property type="entry name" value="BRCT_dom_sf"/>
</dbReference>
<proteinExistence type="inferred from homology"/>
<comment type="catalytic activity">
    <reaction evidence="11 13">
        <text>NAD(+) + (deoxyribonucleotide)n-3'-hydroxyl + 5'-phospho-(deoxyribonucleotide)m = (deoxyribonucleotide)n+m + AMP + beta-nicotinamide D-nucleotide.</text>
        <dbReference type="EC" id="6.5.1.2"/>
    </reaction>
</comment>
<evidence type="ECO:0000256" key="2">
    <source>
        <dbReference type="ARBA" id="ARBA00013308"/>
    </source>
</evidence>
<accession>A0A1F6G6S4</accession>
<feature type="active site" description="N6-AMP-lysine intermediate" evidence="13">
    <location>
        <position position="129"/>
    </location>
</feature>
<evidence type="ECO:0000256" key="4">
    <source>
        <dbReference type="ARBA" id="ARBA00022705"/>
    </source>
</evidence>
<evidence type="ECO:0000256" key="7">
    <source>
        <dbReference type="ARBA" id="ARBA00022833"/>
    </source>
</evidence>